<accession>I3Y914</accession>
<reference evidence="1 2" key="1">
    <citation type="submission" date="2012-06" db="EMBL/GenBank/DDBJ databases">
        <title>Complete sequence of Thiocystis violascens DSM 198.</title>
        <authorList>
            <consortium name="US DOE Joint Genome Institute"/>
            <person name="Lucas S."/>
            <person name="Han J."/>
            <person name="Lapidus A."/>
            <person name="Cheng J.-F."/>
            <person name="Goodwin L."/>
            <person name="Pitluck S."/>
            <person name="Peters L."/>
            <person name="Ovchinnikova G."/>
            <person name="Teshima H."/>
            <person name="Detter J.C."/>
            <person name="Han C."/>
            <person name="Tapia R."/>
            <person name="Land M."/>
            <person name="Hauser L."/>
            <person name="Kyrpides N."/>
            <person name="Ivanova N."/>
            <person name="Pagani I."/>
            <person name="Vogl K."/>
            <person name="Liu Z."/>
            <person name="Frigaard N.-U."/>
            <person name="Bryant D."/>
            <person name="Woyke T."/>
        </authorList>
    </citation>
    <scope>NUCLEOTIDE SEQUENCE [LARGE SCALE GENOMIC DNA]</scope>
    <source>
        <strain evidence="2">ATCC 17096 / DSM 198 / 6111</strain>
    </source>
</reference>
<dbReference type="AlphaFoldDB" id="I3Y914"/>
<gene>
    <name evidence="1" type="ordered locus">Thivi_1479</name>
</gene>
<keyword evidence="2" id="KW-1185">Reference proteome</keyword>
<dbReference type="OrthoDB" id="3201900at2"/>
<dbReference type="EMBL" id="CP003154">
    <property type="protein sequence ID" value="AFL73482.1"/>
    <property type="molecule type" value="Genomic_DNA"/>
</dbReference>
<protein>
    <recommendedName>
        <fullName evidence="3">BREX system P-loop protein BrxC</fullName>
    </recommendedName>
</protein>
<name>I3Y914_THIV6</name>
<dbReference type="Proteomes" id="UP000006062">
    <property type="component" value="Chromosome"/>
</dbReference>
<evidence type="ECO:0008006" key="3">
    <source>
        <dbReference type="Google" id="ProtNLM"/>
    </source>
</evidence>
<organism evidence="1 2">
    <name type="scientific">Thiocystis violascens (strain ATCC 17096 / DSM 198 / 6111)</name>
    <name type="common">Chromatium violascens</name>
    <dbReference type="NCBI Taxonomy" id="765911"/>
    <lineage>
        <taxon>Bacteria</taxon>
        <taxon>Pseudomonadati</taxon>
        <taxon>Pseudomonadota</taxon>
        <taxon>Gammaproteobacteria</taxon>
        <taxon>Chromatiales</taxon>
        <taxon>Chromatiaceae</taxon>
        <taxon>Thiocystis</taxon>
    </lineage>
</organism>
<dbReference type="eggNOG" id="COG1293">
    <property type="taxonomic scope" value="Bacteria"/>
</dbReference>
<dbReference type="InterPro" id="IPR047679">
    <property type="entry name" value="BREX_BrxC"/>
</dbReference>
<sequence>MDIRDLFVSDVTRDIPPVVYFHEQSPEKLAAEVSEYIITGGWPEDHPNHRRVPDGIHEQYVRLLTHIVSELDKPGGPELPNVWCAGFYGSGKSSFAKLLGLSLDGVVLPDGTSLAEGWLRRDTSPRAAELRSAWQALRQRIDPIAVVFDIGGTARDNEHIHAAAVRQLQKRLGYCATEALVADFELRLERDGEWARFERAAEEVLRHPWSEVKDKALAEEDFSLVLSVLYPERYTDPMSWFTSRGGTHQRAESPEESVAAIRDMLRFRRPGATLFLVIDEVSQYVLASKDRVDRLRAFATALGATLKGQAWLMALGQQKLDEEADDSFLVWAKDRFPPKLRVHLAATNIRDVVHKRLLHKRPEVEPVLRELFERHRPDLKLYAYGCETVSADDFVECYPLLPAQIDLILQLTTALRTRSARAQGDDQAIRGLLQLLGELFRDQKLADHSVGALVTLDQIYAVQHTALDSDVQATMARILGQCSADADALLVRAAKAVALLELIQETMPTDARLVAQCLYDRLDRGNQLAKVTEALEELRRRNLLGYSEKQGYKLQSSAGEEWERERRDIGVARETLTAIVQEGLKYLLSEPERPRLQGRPFPWAAVFSDGRRADDLTLIDPRDEAALRVDCRFLASEERTESTWVRRSAESSLADRLIWVAGESEMVEQLSRELHRSRAMASKYEPRRESLSGARKLLLQQEKNRIEDIETRVREAIAVAWMAGRLYFRGRALSPMDQGGSFGTAVNGAATLILPELYPHFIATQILPAELMPLIAAELAGPSPKFLPGELGILELDSGRYVPACSGVVPLRVQERIESEGGLAGTSLLAWFGGPPYGYTVNVVKACVTGLLRAGKVRIQPEGGNEITAIRDAGVRDLFEKDRAFRRATFFPAGEDDIGFSARARICKFFEERLQHRMEREDHAIADAVGQYFPALAQQQRAVLTNLDRLPGERRDSDLLRNLGEALEQCVSVCRQTKPTVKLVKKWLDVLSDGVQQLQMLAAELTSDAIQAVSALHQVLTVQAAQLAEIGSLTPEIEAVMGRLTDQLAAERPWRDIAALEPDLETIRSAYRAERERLLQWQEQHAEQARARIKSRMGFSTLTADQSHRVLRFLTRAVTDTAAEAVAPTLSQLQDPFLLALQRAEEDADDALDEILSEGARPLFKRVDLRLRNRELTSEAEVDALLSEIRAQLLEQLHAGARVRLL</sequence>
<dbReference type="KEGG" id="tvi:Thivi_1479"/>
<dbReference type="NCBIfam" id="NF033441">
    <property type="entry name" value="BREX_BrxC"/>
    <property type="match status" value="1"/>
</dbReference>
<dbReference type="STRING" id="765911.Thivi_1479"/>
<proteinExistence type="predicted"/>
<dbReference type="RefSeq" id="WP_014777950.1">
    <property type="nucleotide sequence ID" value="NC_018012.1"/>
</dbReference>
<dbReference type="HOGENOM" id="CLU_273076_0_0_6"/>
<evidence type="ECO:0000313" key="1">
    <source>
        <dbReference type="EMBL" id="AFL73482.1"/>
    </source>
</evidence>
<evidence type="ECO:0000313" key="2">
    <source>
        <dbReference type="Proteomes" id="UP000006062"/>
    </source>
</evidence>